<gene>
    <name evidence="1" type="ORF">SAMN06296241_3087</name>
</gene>
<name>A0A285X853_9FLAO</name>
<proteinExistence type="predicted"/>
<organism evidence="1 2">
    <name type="scientific">Salinimicrobium sediminis</name>
    <dbReference type="NCBI Taxonomy" id="1343891"/>
    <lineage>
        <taxon>Bacteria</taxon>
        <taxon>Pseudomonadati</taxon>
        <taxon>Bacteroidota</taxon>
        <taxon>Flavobacteriia</taxon>
        <taxon>Flavobacteriales</taxon>
        <taxon>Flavobacteriaceae</taxon>
        <taxon>Salinimicrobium</taxon>
    </lineage>
</organism>
<dbReference type="AlphaFoldDB" id="A0A285X853"/>
<evidence type="ECO:0008006" key="3">
    <source>
        <dbReference type="Google" id="ProtNLM"/>
    </source>
</evidence>
<dbReference type="PROSITE" id="PS51257">
    <property type="entry name" value="PROKAR_LIPOPROTEIN"/>
    <property type="match status" value="1"/>
</dbReference>
<accession>A0A285X853</accession>
<reference evidence="2" key="1">
    <citation type="submission" date="2017-09" db="EMBL/GenBank/DDBJ databases">
        <authorList>
            <person name="Varghese N."/>
            <person name="Submissions S."/>
        </authorList>
    </citation>
    <scope>NUCLEOTIDE SEQUENCE [LARGE SCALE GENOMIC DNA]</scope>
    <source>
        <strain evidence="2">CGMCC 1.12641</strain>
    </source>
</reference>
<dbReference type="EMBL" id="OCMF01000005">
    <property type="protein sequence ID" value="SOC81510.1"/>
    <property type="molecule type" value="Genomic_DNA"/>
</dbReference>
<evidence type="ECO:0000313" key="1">
    <source>
        <dbReference type="EMBL" id="SOC81510.1"/>
    </source>
</evidence>
<sequence length="113" mass="13198">MLKRIFKVINFLITIVIVSSCSKDNTDFVEMNGRFNQENTDCEGFDCTEYIQFIGNSQADLGIGDIIYRVDYKISGEKIDLFFDKDRKMNFSFIVKNERTLLRAEDNTSWVKL</sequence>
<dbReference type="RefSeq" id="WP_097057283.1">
    <property type="nucleotide sequence ID" value="NZ_OCMF01000005.1"/>
</dbReference>
<protein>
    <recommendedName>
        <fullName evidence="3">Lipoprotein</fullName>
    </recommendedName>
</protein>
<evidence type="ECO:0000313" key="2">
    <source>
        <dbReference type="Proteomes" id="UP000219193"/>
    </source>
</evidence>
<dbReference type="OrthoDB" id="825547at2"/>
<keyword evidence="2" id="KW-1185">Reference proteome</keyword>
<dbReference type="Proteomes" id="UP000219193">
    <property type="component" value="Unassembled WGS sequence"/>
</dbReference>